<dbReference type="GO" id="GO:0006508">
    <property type="term" value="P:proteolysis"/>
    <property type="evidence" value="ECO:0007669"/>
    <property type="project" value="UniProtKB-KW"/>
</dbReference>
<gene>
    <name evidence="13" type="ORF">RRG08_030738</name>
</gene>
<keyword evidence="8" id="KW-0456">Lyase</keyword>
<proteinExistence type="inferred from homology"/>
<evidence type="ECO:0000256" key="1">
    <source>
        <dbReference type="ARBA" id="ARBA00008136"/>
    </source>
</evidence>
<comment type="caution">
    <text evidence="13">The sequence shown here is derived from an EMBL/GenBank/DDBJ whole genome shotgun (WGS) entry which is preliminary data.</text>
</comment>
<dbReference type="InterPro" id="IPR003738">
    <property type="entry name" value="SRAP"/>
</dbReference>
<evidence type="ECO:0000256" key="11">
    <source>
        <dbReference type="ARBA" id="ARBA00031130"/>
    </source>
</evidence>
<dbReference type="InterPro" id="IPR036590">
    <property type="entry name" value="SRAP-like"/>
</dbReference>
<sequence>MCGRTACALAPDDVIKACSYKDRHGKYKQPSWIDAPGGQQYSPAHNVAPGAFTPVLLSAKHLSTKTAHPASPGGVSDRVVMPMKWGLVPPWHQGDPFKVPYETNNCRAEGMLEKKTYKVPLMRGNRCIILADGFFEWKSSKDGKQPYYFYFPQDHLKSCSVKNEVFESPNEKIVKTEKVQNMRVIYEDKKAFDSDLLLKDHSNEVYLKASDCKSYPVSPENNKIMTKACLELKREVDYTGDKSFNSKWCSEQDRCGDSWINTCIDNTSISQKCFVKQEACEGSWTDIDIKTKNETGFEVGEAVITSWKGHRLLTMAGVFDVWKADENAPPLYSYSVITVSSSRDMDWCHHRMPAILSTEEEVQNWLDFSSLPLSKAALLIKPKICLTHHAVSKQVNNSRYQAEDSVKPVQIGQQIATPGSKLMQQWLQSASPGKRKSQDSGVQKAFKAGGNLSQGSVAKKKKEKGGESLMMKWLKSGSPVKKT</sequence>
<keyword evidence="14" id="KW-1185">Reference proteome</keyword>
<name>A0AAE0Y4K2_9GAST</name>
<keyword evidence="6" id="KW-0190">Covalent protein-DNA linkage</keyword>
<evidence type="ECO:0000313" key="13">
    <source>
        <dbReference type="EMBL" id="KAK3732540.1"/>
    </source>
</evidence>
<evidence type="ECO:0000256" key="9">
    <source>
        <dbReference type="ARBA" id="ARBA00030390"/>
    </source>
</evidence>
<evidence type="ECO:0000256" key="3">
    <source>
        <dbReference type="ARBA" id="ARBA00022670"/>
    </source>
</evidence>
<dbReference type="PANTHER" id="PTHR13604">
    <property type="entry name" value="DC12-RELATED"/>
    <property type="match status" value="1"/>
</dbReference>
<evidence type="ECO:0000256" key="12">
    <source>
        <dbReference type="SAM" id="MobiDB-lite"/>
    </source>
</evidence>
<dbReference type="EMBL" id="JAWDGP010006957">
    <property type="protein sequence ID" value="KAK3732540.1"/>
    <property type="molecule type" value="Genomic_DNA"/>
</dbReference>
<dbReference type="Pfam" id="PF02586">
    <property type="entry name" value="SRAP"/>
    <property type="match status" value="2"/>
</dbReference>
<evidence type="ECO:0000256" key="2">
    <source>
        <dbReference type="ARBA" id="ARBA00015888"/>
    </source>
</evidence>
<keyword evidence="4" id="KW-0227">DNA damage</keyword>
<reference evidence="13" key="1">
    <citation type="journal article" date="2023" name="G3 (Bethesda)">
        <title>A reference genome for the long-term kleptoplast-retaining sea slug Elysia crispata morphotype clarki.</title>
        <authorList>
            <person name="Eastman K.E."/>
            <person name="Pendleton A.L."/>
            <person name="Shaikh M.A."/>
            <person name="Suttiyut T."/>
            <person name="Ogas R."/>
            <person name="Tomko P."/>
            <person name="Gavelis G."/>
            <person name="Widhalm J.R."/>
            <person name="Wisecaver J.H."/>
        </authorList>
    </citation>
    <scope>NUCLEOTIDE SEQUENCE</scope>
    <source>
        <strain evidence="13">ECLA1</strain>
    </source>
</reference>
<dbReference type="SUPFAM" id="SSF143081">
    <property type="entry name" value="BB1717-like"/>
    <property type="match status" value="2"/>
</dbReference>
<evidence type="ECO:0000256" key="5">
    <source>
        <dbReference type="ARBA" id="ARBA00022801"/>
    </source>
</evidence>
<accession>A0AAE0Y4K2</accession>
<keyword evidence="5" id="KW-0378">Hydrolase</keyword>
<keyword evidence="3" id="KW-0645">Protease</keyword>
<dbReference type="GO" id="GO:0003697">
    <property type="term" value="F:single-stranded DNA binding"/>
    <property type="evidence" value="ECO:0007669"/>
    <property type="project" value="InterPro"/>
</dbReference>
<dbReference type="GO" id="GO:0106300">
    <property type="term" value="P:protein-DNA covalent cross-linking repair"/>
    <property type="evidence" value="ECO:0007669"/>
    <property type="project" value="InterPro"/>
</dbReference>
<dbReference type="GO" id="GO:0008233">
    <property type="term" value="F:peptidase activity"/>
    <property type="evidence" value="ECO:0007669"/>
    <property type="project" value="UniProtKB-KW"/>
</dbReference>
<keyword evidence="7" id="KW-0238">DNA-binding</keyword>
<evidence type="ECO:0000256" key="6">
    <source>
        <dbReference type="ARBA" id="ARBA00023124"/>
    </source>
</evidence>
<evidence type="ECO:0000256" key="8">
    <source>
        <dbReference type="ARBA" id="ARBA00023239"/>
    </source>
</evidence>
<dbReference type="AlphaFoldDB" id="A0AAE0Y4K2"/>
<protein>
    <recommendedName>
        <fullName evidence="2">Abasic site processing protein HMCES</fullName>
    </recommendedName>
    <alternativeName>
        <fullName evidence="9">Embryonic stem cell-specific 5-hydroxymethylcytosine-binding protein</fullName>
    </alternativeName>
    <alternativeName>
        <fullName evidence="10">Peptidase HMCES</fullName>
    </alternativeName>
    <alternativeName>
        <fullName evidence="11">SRAP domain-containing protein 1</fullName>
    </alternativeName>
</protein>
<dbReference type="Gene3D" id="3.90.1680.10">
    <property type="entry name" value="SOS response associated peptidase-like"/>
    <property type="match status" value="2"/>
</dbReference>
<evidence type="ECO:0000256" key="4">
    <source>
        <dbReference type="ARBA" id="ARBA00022763"/>
    </source>
</evidence>
<organism evidence="13 14">
    <name type="scientific">Elysia crispata</name>
    <name type="common">lettuce slug</name>
    <dbReference type="NCBI Taxonomy" id="231223"/>
    <lineage>
        <taxon>Eukaryota</taxon>
        <taxon>Metazoa</taxon>
        <taxon>Spiralia</taxon>
        <taxon>Lophotrochozoa</taxon>
        <taxon>Mollusca</taxon>
        <taxon>Gastropoda</taxon>
        <taxon>Heterobranchia</taxon>
        <taxon>Euthyneura</taxon>
        <taxon>Panpulmonata</taxon>
        <taxon>Sacoglossa</taxon>
        <taxon>Placobranchoidea</taxon>
        <taxon>Plakobranchidae</taxon>
        <taxon>Elysia</taxon>
    </lineage>
</organism>
<evidence type="ECO:0000313" key="14">
    <source>
        <dbReference type="Proteomes" id="UP001283361"/>
    </source>
</evidence>
<comment type="similarity">
    <text evidence="1">Belongs to the SOS response-associated peptidase family.</text>
</comment>
<evidence type="ECO:0000256" key="7">
    <source>
        <dbReference type="ARBA" id="ARBA00023125"/>
    </source>
</evidence>
<evidence type="ECO:0000256" key="10">
    <source>
        <dbReference type="ARBA" id="ARBA00030898"/>
    </source>
</evidence>
<dbReference type="Proteomes" id="UP001283361">
    <property type="component" value="Unassembled WGS sequence"/>
</dbReference>
<dbReference type="PANTHER" id="PTHR13604:SF0">
    <property type="entry name" value="ABASIC SITE PROCESSING PROTEIN HMCES"/>
    <property type="match status" value="1"/>
</dbReference>
<dbReference type="GO" id="GO:0016829">
    <property type="term" value="F:lyase activity"/>
    <property type="evidence" value="ECO:0007669"/>
    <property type="project" value="UniProtKB-KW"/>
</dbReference>
<feature type="region of interest" description="Disordered" evidence="12">
    <location>
        <begin position="429"/>
        <end position="483"/>
    </location>
</feature>